<protein>
    <recommendedName>
        <fullName evidence="4">ADP-ribosylhydrolase ARH3</fullName>
        <ecNumber evidence="2">3.2.1.143</ecNumber>
    </recommendedName>
    <alternativeName>
        <fullName evidence="5">ADP-ribose glycohydrolase ARH3</fullName>
    </alternativeName>
    <alternativeName>
        <fullName evidence="6">ADP-ribosylhydrolase 3</fullName>
    </alternativeName>
    <alternativeName>
        <fullName evidence="9">O-acetyl-ADP-ribose deacetylase ARH3</fullName>
    </alternativeName>
    <alternativeName>
        <fullName evidence="10">Poly(ADP-ribose) glycohydrolase ARH3</fullName>
    </alternativeName>
    <alternativeName>
        <fullName evidence="8">[Protein ADP-ribosylarginine] hydrolase-like protein 2</fullName>
    </alternativeName>
    <alternativeName>
        <fullName evidence="7">[Protein ADP-ribosylserine] hydrolase</fullName>
    </alternativeName>
</protein>
<accession>A0A1W0XBQ4</accession>
<evidence type="ECO:0000256" key="5">
    <source>
        <dbReference type="ARBA" id="ARBA00042398"/>
    </source>
</evidence>
<evidence type="ECO:0000313" key="14">
    <source>
        <dbReference type="Proteomes" id="UP000192578"/>
    </source>
</evidence>
<feature type="binding site" evidence="12">
    <location>
        <position position="73"/>
    </location>
    <ligand>
        <name>Mg(2+)</name>
        <dbReference type="ChEBI" id="CHEBI:18420"/>
        <label>1</label>
    </ligand>
</feature>
<name>A0A1W0XBQ4_HYPEX</name>
<dbReference type="Gene3D" id="1.10.4080.10">
    <property type="entry name" value="ADP-ribosylation/Crystallin J1"/>
    <property type="match status" value="1"/>
</dbReference>
<dbReference type="PANTHER" id="PTHR16222">
    <property type="entry name" value="ADP-RIBOSYLGLYCOHYDROLASE"/>
    <property type="match status" value="1"/>
</dbReference>
<evidence type="ECO:0000313" key="13">
    <source>
        <dbReference type="EMBL" id="OQV24937.1"/>
    </source>
</evidence>
<dbReference type="EC" id="3.2.1.143" evidence="2"/>
<evidence type="ECO:0000256" key="11">
    <source>
        <dbReference type="ARBA" id="ARBA00049015"/>
    </source>
</evidence>
<evidence type="ECO:0000256" key="6">
    <source>
        <dbReference type="ARBA" id="ARBA00042471"/>
    </source>
</evidence>
<feature type="binding site" evidence="12">
    <location>
        <position position="74"/>
    </location>
    <ligand>
        <name>Mg(2+)</name>
        <dbReference type="ChEBI" id="CHEBI:18420"/>
        <label>1</label>
    </ligand>
</feature>
<dbReference type="OrthoDB" id="410104at2759"/>
<dbReference type="Pfam" id="PF03747">
    <property type="entry name" value="ADP_ribosyl_GH"/>
    <property type="match status" value="1"/>
</dbReference>
<comment type="cofactor">
    <cofactor evidence="12">
        <name>Mg(2+)</name>
        <dbReference type="ChEBI" id="CHEBI:18420"/>
    </cofactor>
    <text evidence="12">Binds 2 magnesium ions per subunit.</text>
</comment>
<evidence type="ECO:0000256" key="8">
    <source>
        <dbReference type="ARBA" id="ARBA00042850"/>
    </source>
</evidence>
<evidence type="ECO:0000256" key="9">
    <source>
        <dbReference type="ARBA" id="ARBA00043187"/>
    </source>
</evidence>
<evidence type="ECO:0000256" key="3">
    <source>
        <dbReference type="ARBA" id="ARBA00022801"/>
    </source>
</evidence>
<organism evidence="13 14">
    <name type="scientific">Hypsibius exemplaris</name>
    <name type="common">Freshwater tardigrade</name>
    <dbReference type="NCBI Taxonomy" id="2072580"/>
    <lineage>
        <taxon>Eukaryota</taxon>
        <taxon>Metazoa</taxon>
        <taxon>Ecdysozoa</taxon>
        <taxon>Tardigrada</taxon>
        <taxon>Eutardigrada</taxon>
        <taxon>Parachela</taxon>
        <taxon>Hypsibioidea</taxon>
        <taxon>Hypsibiidae</taxon>
        <taxon>Hypsibius</taxon>
    </lineage>
</organism>
<feature type="binding site" evidence="12">
    <location>
        <position position="307"/>
    </location>
    <ligand>
        <name>Mg(2+)</name>
        <dbReference type="ChEBI" id="CHEBI:18420"/>
        <label>1</label>
    </ligand>
</feature>
<comment type="catalytic activity">
    <reaction evidence="11">
        <text>alpha-NAD(+) + H2O = ADP-D-ribose + nicotinamide + H(+)</text>
        <dbReference type="Rhea" id="RHEA:68792"/>
        <dbReference type="ChEBI" id="CHEBI:15377"/>
        <dbReference type="ChEBI" id="CHEBI:15378"/>
        <dbReference type="ChEBI" id="CHEBI:17154"/>
        <dbReference type="ChEBI" id="CHEBI:57967"/>
        <dbReference type="ChEBI" id="CHEBI:77017"/>
    </reaction>
</comment>
<sequence length="361" mass="39887">MAESRQGNEPSEPLLLDKYRGCLMGVLLGDCIGGLFDFQWRIDSLPPRRVEQIEDSIWSHLKNYVQPSLQYTDDTSMSLSLAESLLKNCGLDPKDLARTFVDRYLHEVNKQLCYAQVPYDVFDVWEEMHFEGDIFAPARRRFGGVGSTGNGGAMRAAPVALFCGGDPDALVQIAKTNTQLTHAHAEGYNGAILQAYAVSLALHNNAPLDVELFLNQLLEFNRRLEDGLLEKPFTKRFEIVRQLLREDNVEATEVVRQLGHSVLAVDAMPMALFCALRSLKPIASVNREHEIERSIIYAISMGGDTDTIASMTGAITGALFGMKQIPSSWITMCEASEKLLAVAEKLFLHASAKIASSCGSD</sequence>
<keyword evidence="3" id="KW-0378">Hydrolase</keyword>
<dbReference type="GO" id="GO:0046872">
    <property type="term" value="F:metal ion binding"/>
    <property type="evidence" value="ECO:0007669"/>
    <property type="project" value="UniProtKB-KW"/>
</dbReference>
<keyword evidence="14" id="KW-1185">Reference proteome</keyword>
<evidence type="ECO:0000256" key="2">
    <source>
        <dbReference type="ARBA" id="ARBA00012255"/>
    </source>
</evidence>
<evidence type="ECO:0000256" key="4">
    <source>
        <dbReference type="ARBA" id="ARBA00041057"/>
    </source>
</evidence>
<dbReference type="GO" id="GO:0005739">
    <property type="term" value="C:mitochondrion"/>
    <property type="evidence" value="ECO:0007669"/>
    <property type="project" value="TreeGrafter"/>
</dbReference>
<dbReference type="InterPro" id="IPR036705">
    <property type="entry name" value="Ribosyl_crysJ1_sf"/>
</dbReference>
<dbReference type="EMBL" id="MTYJ01000004">
    <property type="protein sequence ID" value="OQV24937.1"/>
    <property type="molecule type" value="Genomic_DNA"/>
</dbReference>
<dbReference type="AlphaFoldDB" id="A0A1W0XBQ4"/>
<dbReference type="SUPFAM" id="SSF101478">
    <property type="entry name" value="ADP-ribosylglycohydrolase"/>
    <property type="match status" value="1"/>
</dbReference>
<comment type="caution">
    <text evidence="13">The sequence shown here is derived from an EMBL/GenBank/DDBJ whole genome shotgun (WGS) entry which is preliminary data.</text>
</comment>
<reference evidence="14" key="1">
    <citation type="submission" date="2017-01" db="EMBL/GenBank/DDBJ databases">
        <title>Comparative genomics of anhydrobiosis in the tardigrade Hypsibius dujardini.</title>
        <authorList>
            <person name="Yoshida Y."/>
            <person name="Koutsovoulos G."/>
            <person name="Laetsch D."/>
            <person name="Stevens L."/>
            <person name="Kumar S."/>
            <person name="Horikawa D."/>
            <person name="Ishino K."/>
            <person name="Komine S."/>
            <person name="Tomita M."/>
            <person name="Blaxter M."/>
            <person name="Arakawa K."/>
        </authorList>
    </citation>
    <scope>NUCLEOTIDE SEQUENCE [LARGE SCALE GENOMIC DNA]</scope>
    <source>
        <strain evidence="14">Z151</strain>
    </source>
</reference>
<evidence type="ECO:0000256" key="7">
    <source>
        <dbReference type="ARBA" id="ARBA00042722"/>
    </source>
</evidence>
<evidence type="ECO:0000256" key="10">
    <source>
        <dbReference type="ARBA" id="ARBA00043193"/>
    </source>
</evidence>
<proteinExistence type="inferred from homology"/>
<keyword evidence="12" id="KW-0479">Metal-binding</keyword>
<feature type="binding site" evidence="12">
    <location>
        <position position="72"/>
    </location>
    <ligand>
        <name>Mg(2+)</name>
        <dbReference type="ChEBI" id="CHEBI:18420"/>
        <label>1</label>
    </ligand>
</feature>
<dbReference type="InterPro" id="IPR005502">
    <property type="entry name" value="Ribosyl_crysJ1"/>
</dbReference>
<gene>
    <name evidence="13" type="ORF">BV898_01147</name>
</gene>
<dbReference type="GO" id="GO:0005634">
    <property type="term" value="C:nucleus"/>
    <property type="evidence" value="ECO:0007669"/>
    <property type="project" value="TreeGrafter"/>
</dbReference>
<keyword evidence="12" id="KW-0460">Magnesium</keyword>
<feature type="binding site" evidence="12">
    <location>
        <position position="304"/>
    </location>
    <ligand>
        <name>Mg(2+)</name>
        <dbReference type="ChEBI" id="CHEBI:18420"/>
        <label>2</label>
    </ligand>
</feature>
<evidence type="ECO:0000256" key="1">
    <source>
        <dbReference type="ARBA" id="ARBA00010702"/>
    </source>
</evidence>
<dbReference type="GO" id="GO:0004649">
    <property type="term" value="F:poly(ADP-ribose) glycohydrolase activity"/>
    <property type="evidence" value="ECO:0007669"/>
    <property type="project" value="UniProtKB-EC"/>
</dbReference>
<dbReference type="InterPro" id="IPR050792">
    <property type="entry name" value="ADP-ribosylglycohydrolase"/>
</dbReference>
<dbReference type="Proteomes" id="UP000192578">
    <property type="component" value="Unassembled WGS sequence"/>
</dbReference>
<dbReference type="PANTHER" id="PTHR16222:SF24">
    <property type="entry name" value="ADP-RIBOSYLHYDROLASE ARH3"/>
    <property type="match status" value="1"/>
</dbReference>
<evidence type="ECO:0000256" key="12">
    <source>
        <dbReference type="PIRSR" id="PIRSR605502-1"/>
    </source>
</evidence>
<comment type="similarity">
    <text evidence="1">Belongs to the ADP-ribosylglycohydrolase family.</text>
</comment>
<feature type="binding site" evidence="12">
    <location>
        <position position="306"/>
    </location>
    <ligand>
        <name>Mg(2+)</name>
        <dbReference type="ChEBI" id="CHEBI:18420"/>
        <label>1</label>
    </ligand>
</feature>